<dbReference type="Gene3D" id="3.20.20.140">
    <property type="entry name" value="Metal-dependent hydrolases"/>
    <property type="match status" value="1"/>
</dbReference>
<evidence type="ECO:0000313" key="2">
    <source>
        <dbReference type="EMBL" id="MDI4645406.1"/>
    </source>
</evidence>
<name>A0ABT6TFQ6_9BACL</name>
<keyword evidence="2" id="KW-0540">Nuclease</keyword>
<dbReference type="Pfam" id="PF13263">
    <property type="entry name" value="PHP_C"/>
    <property type="match status" value="1"/>
</dbReference>
<accession>A0ABT6TFQ6</accession>
<sequence>MSGLRPCFADMHVHIGSSGDGRAVKISASRNLTFQAIAEEASERKGIGLLGVIDCHSPAVQDDIDRLLETGEMTEVSGGGIRYRETVIVPGAEIEVREPGWGGGPYHLLAYLPSLAAMKAWTAWMSPRMKNVTLSSQRIRATGRELQRELLDRGGLLAPAHVFTPHRGLLGCSADRLSDRLDPDGIAAIELGLSADSAMAGRLSQLDRYPVLTNSDAHSTGMIGRECNELLIAEPSFAEFAAALRGQDGRQITANLGLHPKLGKYHASYCPSCRSPLPAGAADEVCPSCGSPRLVTGVDVRIARLADRESPVQPAGRPPYRHQVPLGFFPGVGPKMRERLLREVGTEMDILHRIDGERIAAVAGERIAEAILDARAGRLQLTAGSGGTYGRIGGRSGAQNGARTDDRE</sequence>
<keyword evidence="2" id="KW-0255">Endonuclease</keyword>
<comment type="caution">
    <text evidence="2">The sequence shown here is derived from an EMBL/GenBank/DDBJ whole genome shotgun (WGS) entry which is preliminary data.</text>
</comment>
<dbReference type="GO" id="GO:0004519">
    <property type="term" value="F:endonuclease activity"/>
    <property type="evidence" value="ECO:0007669"/>
    <property type="project" value="UniProtKB-KW"/>
</dbReference>
<evidence type="ECO:0000313" key="3">
    <source>
        <dbReference type="Proteomes" id="UP001161691"/>
    </source>
</evidence>
<keyword evidence="3" id="KW-1185">Reference proteome</keyword>
<dbReference type="PANTHER" id="PTHR40084:SF1">
    <property type="entry name" value="PHOSPHOTRANSFERASE"/>
    <property type="match status" value="1"/>
</dbReference>
<dbReference type="InterPro" id="IPR016195">
    <property type="entry name" value="Pol/histidinol_Pase-like"/>
</dbReference>
<reference evidence="2" key="1">
    <citation type="submission" date="2023-04" db="EMBL/GenBank/DDBJ databases">
        <title>Comparative genomic analysis of Cohnella hashimotonis sp. nov., isolated from the International Space Station.</title>
        <authorList>
            <person name="Venkateswaran K."/>
            <person name="Simpson A."/>
        </authorList>
    </citation>
    <scope>NUCLEOTIDE SEQUENCE</scope>
    <source>
        <strain evidence="2">F6_2S_P_1</strain>
    </source>
</reference>
<dbReference type="EMBL" id="JAGRPV010000001">
    <property type="protein sequence ID" value="MDI4645406.1"/>
    <property type="molecule type" value="Genomic_DNA"/>
</dbReference>
<gene>
    <name evidence="2" type="ORF">KB449_10555</name>
</gene>
<dbReference type="Proteomes" id="UP001161691">
    <property type="component" value="Unassembled WGS sequence"/>
</dbReference>
<keyword evidence="2" id="KW-0378">Hydrolase</keyword>
<dbReference type="InterPro" id="IPR010994">
    <property type="entry name" value="RuvA_2-like"/>
</dbReference>
<proteinExistence type="predicted"/>
<dbReference type="CDD" id="cd19067">
    <property type="entry name" value="PfuEndoQ-like"/>
    <property type="match status" value="1"/>
</dbReference>
<dbReference type="PANTHER" id="PTHR40084">
    <property type="entry name" value="PHOSPHOHYDROLASE, PHP FAMILY"/>
    <property type="match status" value="1"/>
</dbReference>
<evidence type="ECO:0000256" key="1">
    <source>
        <dbReference type="SAM" id="MobiDB-lite"/>
    </source>
</evidence>
<organism evidence="2 3">
    <name type="scientific">Cohnella hashimotonis</name>
    <dbReference type="NCBI Taxonomy" id="2826895"/>
    <lineage>
        <taxon>Bacteria</taxon>
        <taxon>Bacillati</taxon>
        <taxon>Bacillota</taxon>
        <taxon>Bacilli</taxon>
        <taxon>Bacillales</taxon>
        <taxon>Paenibacillaceae</taxon>
        <taxon>Cohnella</taxon>
    </lineage>
</organism>
<feature type="region of interest" description="Disordered" evidence="1">
    <location>
        <begin position="383"/>
        <end position="408"/>
    </location>
</feature>
<dbReference type="SUPFAM" id="SSF89550">
    <property type="entry name" value="PHP domain-like"/>
    <property type="match status" value="1"/>
</dbReference>
<feature type="compositionally biased region" description="Gly residues" evidence="1">
    <location>
        <begin position="384"/>
        <end position="396"/>
    </location>
</feature>
<protein>
    <submittedName>
        <fullName evidence="2">Endonuclease Q family protein</fullName>
    </submittedName>
</protein>
<dbReference type="SUPFAM" id="SSF47781">
    <property type="entry name" value="RuvA domain 2-like"/>
    <property type="match status" value="1"/>
</dbReference>